<dbReference type="RefSeq" id="WP_199469759.1">
    <property type="nucleotide sequence ID" value="NZ_JAEMNX010000023.1"/>
</dbReference>
<accession>A0A934JY27</accession>
<feature type="repeat" description="TPR" evidence="1">
    <location>
        <begin position="111"/>
        <end position="144"/>
    </location>
</feature>
<keyword evidence="3" id="KW-1185">Reference proteome</keyword>
<dbReference type="InterPro" id="IPR011990">
    <property type="entry name" value="TPR-like_helical_dom_sf"/>
</dbReference>
<name>A0A934JY27_9GAMM</name>
<evidence type="ECO:0000256" key="1">
    <source>
        <dbReference type="PROSITE-ProRule" id="PRU00339"/>
    </source>
</evidence>
<evidence type="ECO:0000313" key="2">
    <source>
        <dbReference type="EMBL" id="MBJ7539360.1"/>
    </source>
</evidence>
<proteinExistence type="predicted"/>
<gene>
    <name evidence="2" type="ORF">I8J31_16905</name>
</gene>
<dbReference type="SUPFAM" id="SSF48452">
    <property type="entry name" value="TPR-like"/>
    <property type="match status" value="1"/>
</dbReference>
<dbReference type="InterPro" id="IPR019734">
    <property type="entry name" value="TPR_rpt"/>
</dbReference>
<protein>
    <submittedName>
        <fullName evidence="2">Tetratricopeptide repeat protein</fullName>
    </submittedName>
</protein>
<keyword evidence="1" id="KW-0802">TPR repeat</keyword>
<dbReference type="Gene3D" id="1.25.40.10">
    <property type="entry name" value="Tetratricopeptide repeat domain"/>
    <property type="match status" value="1"/>
</dbReference>
<dbReference type="SMART" id="SM00028">
    <property type="entry name" value="TPR"/>
    <property type="match status" value="2"/>
</dbReference>
<dbReference type="AlphaFoldDB" id="A0A934JY27"/>
<dbReference type="EMBL" id="JAEMNX010000023">
    <property type="protein sequence ID" value="MBJ7539360.1"/>
    <property type="molecule type" value="Genomic_DNA"/>
</dbReference>
<dbReference type="Pfam" id="PF14559">
    <property type="entry name" value="TPR_19"/>
    <property type="match status" value="1"/>
</dbReference>
<evidence type="ECO:0000313" key="3">
    <source>
        <dbReference type="Proteomes" id="UP000628710"/>
    </source>
</evidence>
<dbReference type="PROSITE" id="PS50005">
    <property type="entry name" value="TPR"/>
    <property type="match status" value="1"/>
</dbReference>
<sequence>MSENIVRLRCLVADQQFNELKIKCLALLTESFSVKGLSLKVLPVKVLLALAYAHLGEFEKLSKSLASLEVQQDALDNDALCDLAAVYIVRQQLDRACILLERVIEQVPEHDLALARLGWCHMAQGESERALALFERSLVIQPQRMAVKLNRIQLLIGLYDKKAARSDVLPAVPSALEDAAILLTTQQGSAPQVLWKSYENRLQRLRLCWWVVLEEYGSLLRSFG</sequence>
<dbReference type="Proteomes" id="UP000628710">
    <property type="component" value="Unassembled WGS sequence"/>
</dbReference>
<comment type="caution">
    <text evidence="2">The sequence shown here is derived from an EMBL/GenBank/DDBJ whole genome shotgun (WGS) entry which is preliminary data.</text>
</comment>
<organism evidence="2 3">
    <name type="scientific">Marinomonas transparens</name>
    <dbReference type="NCBI Taxonomy" id="2795388"/>
    <lineage>
        <taxon>Bacteria</taxon>
        <taxon>Pseudomonadati</taxon>
        <taxon>Pseudomonadota</taxon>
        <taxon>Gammaproteobacteria</taxon>
        <taxon>Oceanospirillales</taxon>
        <taxon>Oceanospirillaceae</taxon>
        <taxon>Marinomonas</taxon>
    </lineage>
</organism>
<reference evidence="2" key="1">
    <citation type="submission" date="2020-12" db="EMBL/GenBank/DDBJ databases">
        <title>Marinomonas arctica sp. nov., a psychrotolerant bacterium isolated from the Arctic.</title>
        <authorList>
            <person name="Zhang Y."/>
        </authorList>
    </citation>
    <scope>NUCLEOTIDE SEQUENCE</scope>
    <source>
        <strain evidence="2">C1424</strain>
    </source>
</reference>